<dbReference type="EMBL" id="CP028519">
    <property type="protein sequence ID" value="AVY94961.1"/>
    <property type="molecule type" value="Genomic_DNA"/>
</dbReference>
<accession>A0A2S0PC82</accession>
<keyword evidence="2" id="KW-0472">Membrane</keyword>
<feature type="compositionally biased region" description="Acidic residues" evidence="1">
    <location>
        <begin position="456"/>
        <end position="466"/>
    </location>
</feature>
<name>A0A2S0PC82_9NEIS</name>
<evidence type="ECO:0000259" key="4">
    <source>
        <dbReference type="Pfam" id="PF25800"/>
    </source>
</evidence>
<dbReference type="RefSeq" id="WP_107889685.1">
    <property type="nucleotide sequence ID" value="NZ_CP028519.1"/>
</dbReference>
<keyword evidence="3" id="KW-0732">Signal</keyword>
<evidence type="ECO:0000313" key="5">
    <source>
        <dbReference type="EMBL" id="AVY94961.1"/>
    </source>
</evidence>
<proteinExistence type="predicted"/>
<feature type="compositionally biased region" description="Pro residues" evidence="1">
    <location>
        <begin position="354"/>
        <end position="363"/>
    </location>
</feature>
<dbReference type="InterPro" id="IPR057840">
    <property type="entry name" value="FimV_N"/>
</dbReference>
<evidence type="ECO:0000256" key="1">
    <source>
        <dbReference type="SAM" id="MobiDB-lite"/>
    </source>
</evidence>
<protein>
    <recommendedName>
        <fullName evidence="4">FimV N-terminal domain-containing protein</fullName>
    </recommendedName>
</protein>
<reference evidence="5 6" key="1">
    <citation type="submission" date="2018-04" db="EMBL/GenBank/DDBJ databases">
        <title>Denitrifier Microvirgula.</title>
        <authorList>
            <person name="Anderson E."/>
            <person name="Jang J."/>
            <person name="Ishii S."/>
        </authorList>
    </citation>
    <scope>NUCLEOTIDE SEQUENCE [LARGE SCALE GENOMIC DNA]</scope>
    <source>
        <strain evidence="5 6">BE2.4</strain>
    </source>
</reference>
<dbReference type="AlphaFoldDB" id="A0A2S0PC82"/>
<keyword evidence="6" id="KW-1185">Reference proteome</keyword>
<evidence type="ECO:0000256" key="3">
    <source>
        <dbReference type="SAM" id="SignalP"/>
    </source>
</evidence>
<dbReference type="STRING" id="1122240.GCA_000620105_01564"/>
<feature type="region of interest" description="Disordered" evidence="1">
    <location>
        <begin position="431"/>
        <end position="466"/>
    </location>
</feature>
<keyword evidence="2" id="KW-1133">Transmembrane helix</keyword>
<dbReference type="Pfam" id="PF25800">
    <property type="entry name" value="FimV_N"/>
    <property type="match status" value="1"/>
</dbReference>
<keyword evidence="2" id="KW-0812">Transmembrane</keyword>
<feature type="signal peptide" evidence="3">
    <location>
        <begin position="1"/>
        <end position="32"/>
    </location>
</feature>
<dbReference type="InterPro" id="IPR038440">
    <property type="entry name" value="FimV_C_sf"/>
</dbReference>
<feature type="chain" id="PRO_5015471591" description="FimV N-terminal domain-containing protein" evidence="3">
    <location>
        <begin position="33"/>
        <end position="562"/>
    </location>
</feature>
<dbReference type="NCBIfam" id="TIGR03504">
    <property type="entry name" value="FimV_Cterm"/>
    <property type="match status" value="1"/>
</dbReference>
<feature type="domain" description="FimV N-terminal" evidence="4">
    <location>
        <begin position="32"/>
        <end position="132"/>
    </location>
</feature>
<evidence type="ECO:0000256" key="2">
    <source>
        <dbReference type="SAM" id="Phobius"/>
    </source>
</evidence>
<dbReference type="Gene3D" id="1.20.58.2200">
    <property type="match status" value="1"/>
</dbReference>
<organism evidence="5 6">
    <name type="scientific">Microvirgula aerodenitrificans</name>
    <dbReference type="NCBI Taxonomy" id="57480"/>
    <lineage>
        <taxon>Bacteria</taxon>
        <taxon>Pseudomonadati</taxon>
        <taxon>Pseudomonadota</taxon>
        <taxon>Betaproteobacteria</taxon>
        <taxon>Neisseriales</taxon>
        <taxon>Aquaspirillaceae</taxon>
        <taxon>Microvirgula</taxon>
    </lineage>
</organism>
<dbReference type="Proteomes" id="UP000244173">
    <property type="component" value="Chromosome"/>
</dbReference>
<feature type="transmembrane region" description="Helical" evidence="2">
    <location>
        <begin position="228"/>
        <end position="254"/>
    </location>
</feature>
<gene>
    <name evidence="5" type="ORF">DAI18_13605</name>
</gene>
<feature type="region of interest" description="Disordered" evidence="1">
    <location>
        <begin position="349"/>
        <end position="381"/>
    </location>
</feature>
<feature type="region of interest" description="Disordered" evidence="1">
    <location>
        <begin position="197"/>
        <end position="222"/>
    </location>
</feature>
<feature type="compositionally biased region" description="Basic and acidic residues" evidence="1">
    <location>
        <begin position="212"/>
        <end position="221"/>
    </location>
</feature>
<feature type="region of interest" description="Disordered" evidence="1">
    <location>
        <begin position="294"/>
        <end position="336"/>
    </location>
</feature>
<dbReference type="InterPro" id="IPR020011">
    <property type="entry name" value="FimV_C"/>
</dbReference>
<evidence type="ECO:0000313" key="6">
    <source>
        <dbReference type="Proteomes" id="UP000244173"/>
    </source>
</evidence>
<dbReference type="KEGG" id="maer:DAI18_13605"/>
<sequence length="562" mass="58742">MSANLSSLPVRRISLRQSTLLLLCLLSTPAWAGLGAMHLQSAQGAPFVAEIDVTDARAGDAVQASIPGPGVQREMALGWSPYYDKLKVEVKTRDDGTPYIRLSHPQPFREPFLELAVELEQNGGRSVKAFAAPMPTSVGKGGATVRGTEVELAPAASSTPIPAVIAAPEKADAPAAPREDMKTFLSRLKQIEDAESGITTPAKKPAAPVTRPKAEAKKADSAAEGSGFPWALVGGGLAALLALAGAAAGGFWFWRRRKAGQAETPMAELAPVATALPPDDLDLTAVLEPIAETKLPSPVTATDDGSETDAGLWGDPAPAPVAAAEPTPEPAPAQGAIDDSEIDAWFSETTPTPAVEPPVPVPEPEPEPEPEPAAEPVAEAAPVAPAVVEAEPVIAEAEPVAPVEAPVPAPVLEPDAVDDMFDLLSIEKPVPAAMPEPEPEPQPEPEPAVAVPAAEPEPEPEPEPEEEKLLEFDFQLEHELQAKPAVEPAVAVPGMALDDMALDLDSVEPGNDDPVTAKLDLARVYLDMGDYEGVREILEEVLKEGSATQQEEARMLLASVAI</sequence>